<keyword evidence="1" id="KW-0472">Membrane</keyword>
<feature type="transmembrane region" description="Helical" evidence="1">
    <location>
        <begin position="222"/>
        <end position="242"/>
    </location>
</feature>
<reference evidence="2 3" key="1">
    <citation type="submission" date="2019-09" db="EMBL/GenBank/DDBJ databases">
        <title>Genome sequence of Adhaeribacter sp. M2.</title>
        <authorList>
            <person name="Srinivasan S."/>
        </authorList>
    </citation>
    <scope>NUCLEOTIDE SEQUENCE [LARGE SCALE GENOMIC DNA]</scope>
    <source>
        <strain evidence="2 3">M2</strain>
    </source>
</reference>
<evidence type="ECO:0008006" key="4">
    <source>
        <dbReference type="Google" id="ProtNLM"/>
    </source>
</evidence>
<dbReference type="RefSeq" id="WP_150906149.1">
    <property type="nucleotide sequence ID" value="NZ_VTWT01000014.1"/>
</dbReference>
<gene>
    <name evidence="2" type="ORF">F0P94_19270</name>
</gene>
<evidence type="ECO:0000256" key="1">
    <source>
        <dbReference type="SAM" id="Phobius"/>
    </source>
</evidence>
<evidence type="ECO:0000313" key="3">
    <source>
        <dbReference type="Proteomes" id="UP000326570"/>
    </source>
</evidence>
<keyword evidence="1" id="KW-0812">Transmembrane</keyword>
<name>A0A5N1IMA9_9BACT</name>
<organism evidence="2 3">
    <name type="scientific">Adhaeribacter soli</name>
    <dbReference type="NCBI Taxonomy" id="2607655"/>
    <lineage>
        <taxon>Bacteria</taxon>
        <taxon>Pseudomonadati</taxon>
        <taxon>Bacteroidota</taxon>
        <taxon>Cytophagia</taxon>
        <taxon>Cytophagales</taxon>
        <taxon>Hymenobacteraceae</taxon>
        <taxon>Adhaeribacter</taxon>
    </lineage>
</organism>
<keyword evidence="3" id="KW-1185">Reference proteome</keyword>
<proteinExistence type="predicted"/>
<accession>A0A5N1IMA9</accession>
<comment type="caution">
    <text evidence="2">The sequence shown here is derived from an EMBL/GenBank/DDBJ whole genome shotgun (WGS) entry which is preliminary data.</text>
</comment>
<protein>
    <recommendedName>
        <fullName evidence="4">Toll/interleukin-1 receptor domain-containing protein</fullName>
    </recommendedName>
</protein>
<evidence type="ECO:0000313" key="2">
    <source>
        <dbReference type="EMBL" id="KAA9325047.1"/>
    </source>
</evidence>
<dbReference type="AlphaFoldDB" id="A0A5N1IMA9"/>
<feature type="transmembrane region" description="Helical" evidence="1">
    <location>
        <begin position="186"/>
        <end position="210"/>
    </location>
</feature>
<keyword evidence="1" id="KW-1133">Transmembrane helix</keyword>
<dbReference type="Proteomes" id="UP000326570">
    <property type="component" value="Unassembled WGS sequence"/>
</dbReference>
<dbReference type="EMBL" id="VTWT01000014">
    <property type="protein sequence ID" value="KAA9325047.1"/>
    <property type="molecule type" value="Genomic_DNA"/>
</dbReference>
<sequence length="329" mass="37745">MGIDSSKLLIIYDEDFFILAKELVESFTKEIPPHNWSINLLRHSINDAALEDYEVIILLFSPSVLKNPEFYKLVSFFGKYYLRYPYKLILSLVDSTGYPNSKANKFSLPNPIPIEGSPVKFTKGHFLVIIDQISRKIEEYIFDKYIQEQKVKEFKETIKQSVSDHLHPISTELTVREKTLEQSAKGWYRLGIWSLIVAVLIPLAITLVLFFKGVDLKNYGLIIFYGLKTIVLVLLAVSVSKYSKDLASKYMNESRRVADRRHAISFGEFALKASNEPVNRSELVEIFKDWNISGNSSFLPGSGEDHDPRLLDKIKEILLAARGKEKEKE</sequence>